<evidence type="ECO:0000256" key="6">
    <source>
        <dbReference type="ARBA" id="ARBA00022884"/>
    </source>
</evidence>
<dbReference type="GO" id="GO:0008173">
    <property type="term" value="F:RNA methyltransferase activity"/>
    <property type="evidence" value="ECO:0007669"/>
    <property type="project" value="InterPro"/>
</dbReference>
<evidence type="ECO:0000313" key="8">
    <source>
        <dbReference type="EMBL" id="CDR33508.1"/>
    </source>
</evidence>
<dbReference type="RefSeq" id="WP_053331729.1">
    <property type="nucleotide sequence ID" value="NZ_CCEJ010000003.1"/>
</dbReference>
<evidence type="ECO:0000256" key="4">
    <source>
        <dbReference type="ARBA" id="ARBA00022691"/>
    </source>
</evidence>
<keyword evidence="2 8" id="KW-0489">Methyltransferase</keyword>
<feature type="domain" description="tRNA/rRNA methyltransferase SpoU type" evidence="7">
    <location>
        <begin position="112"/>
        <end position="244"/>
    </location>
</feature>
<dbReference type="Gene3D" id="3.40.1280.10">
    <property type="match status" value="1"/>
</dbReference>
<reference evidence="8" key="1">
    <citation type="submission" date="2013-12" db="EMBL/GenBank/DDBJ databases">
        <authorList>
            <person name="Linke B."/>
        </authorList>
    </citation>
    <scope>NUCLEOTIDE SEQUENCE [LARGE SCALE GENOMIC DNA]</scope>
    <source>
        <strain evidence="8">CRIB-18</strain>
    </source>
</reference>
<dbReference type="GO" id="GO:0000049">
    <property type="term" value="F:tRNA binding"/>
    <property type="evidence" value="ECO:0007669"/>
    <property type="project" value="UniProtKB-KW"/>
</dbReference>
<keyword evidence="1" id="KW-0820">tRNA-binding</keyword>
<keyword evidence="5" id="KW-0819">tRNA processing</keyword>
<protein>
    <submittedName>
        <fullName evidence="8">rRNA methylase, SpoU family</fullName>
        <ecNumber evidence="8">2.1.1.-</ecNumber>
    </submittedName>
</protein>
<dbReference type="PANTHER" id="PTHR43453">
    <property type="entry name" value="RRNA METHYLASE-LIKE"/>
    <property type="match status" value="1"/>
</dbReference>
<dbReference type="AlphaFoldDB" id="A0A090D1E5"/>
<name>A0A090D1E5_9BACT</name>
<evidence type="ECO:0000259" key="7">
    <source>
        <dbReference type="Pfam" id="PF00588"/>
    </source>
</evidence>
<keyword evidence="4" id="KW-0949">S-adenosyl-L-methionine</keyword>
<evidence type="ECO:0000256" key="5">
    <source>
        <dbReference type="ARBA" id="ARBA00022694"/>
    </source>
</evidence>
<evidence type="ECO:0000256" key="2">
    <source>
        <dbReference type="ARBA" id="ARBA00022603"/>
    </source>
</evidence>
<dbReference type="PANTHER" id="PTHR43453:SF1">
    <property type="entry name" value="TRNA_RRNA METHYLTRANSFERASE SPOU TYPE DOMAIN-CONTAINING PROTEIN"/>
    <property type="match status" value="1"/>
</dbReference>
<dbReference type="SUPFAM" id="SSF75217">
    <property type="entry name" value="alpha/beta knot"/>
    <property type="match status" value="1"/>
</dbReference>
<evidence type="ECO:0000256" key="3">
    <source>
        <dbReference type="ARBA" id="ARBA00022679"/>
    </source>
</evidence>
<gene>
    <name evidence="8" type="ORF">CSEC_0675</name>
</gene>
<keyword evidence="9" id="KW-1185">Reference proteome</keyword>
<dbReference type="OrthoDB" id="9785673at2"/>
<dbReference type="eggNOG" id="COG0566">
    <property type="taxonomic scope" value="Bacteria"/>
</dbReference>
<accession>A0A090D1E5</accession>
<keyword evidence="6" id="KW-0694">RNA-binding</keyword>
<dbReference type="STRING" id="1437425.CSEC_0675"/>
<dbReference type="EC" id="2.1.1.-" evidence="8"/>
<dbReference type="InterPro" id="IPR001537">
    <property type="entry name" value="SpoU_MeTrfase"/>
</dbReference>
<evidence type="ECO:0000313" key="9">
    <source>
        <dbReference type="Proteomes" id="UP000031552"/>
    </source>
</evidence>
<dbReference type="InterPro" id="IPR033671">
    <property type="entry name" value="TrmH"/>
</dbReference>
<evidence type="ECO:0000256" key="1">
    <source>
        <dbReference type="ARBA" id="ARBA00022555"/>
    </source>
</evidence>
<dbReference type="InterPro" id="IPR029028">
    <property type="entry name" value="Alpha/beta_knot_MTases"/>
</dbReference>
<dbReference type="InterPro" id="IPR029026">
    <property type="entry name" value="tRNA_m1G_MTases_N"/>
</dbReference>
<organism evidence="8 9">
    <name type="scientific">Candidatus Criblamydia sequanensis CRIB-18</name>
    <dbReference type="NCBI Taxonomy" id="1437425"/>
    <lineage>
        <taxon>Bacteria</taxon>
        <taxon>Pseudomonadati</taxon>
        <taxon>Chlamydiota</taxon>
        <taxon>Chlamydiia</taxon>
        <taxon>Parachlamydiales</taxon>
        <taxon>Candidatus Criblamydiaceae</taxon>
        <taxon>Candidatus Criblamydia</taxon>
    </lineage>
</organism>
<comment type="caution">
    <text evidence="8">The sequence shown here is derived from an EMBL/GenBank/DDBJ whole genome shotgun (WGS) entry which is preliminary data.</text>
</comment>
<proteinExistence type="predicted"/>
<keyword evidence="3 8" id="KW-0808">Transferase</keyword>
<dbReference type="GO" id="GO:0002938">
    <property type="term" value="P:tRNA guanine ribose methylation"/>
    <property type="evidence" value="ECO:0007669"/>
    <property type="project" value="TreeGrafter"/>
</dbReference>
<reference evidence="8" key="2">
    <citation type="submission" date="2014-09" db="EMBL/GenBank/DDBJ databases">
        <title>Criblamydia sequanensis harbors a mega-plasmid encoding arsenite resistance.</title>
        <authorList>
            <person name="Bertelli C."/>
            <person name="Goesmann A."/>
            <person name="Greub G."/>
        </authorList>
    </citation>
    <scope>NUCLEOTIDE SEQUENCE [LARGE SCALE GENOMIC DNA]</scope>
    <source>
        <strain evidence="8">CRIB-18</strain>
    </source>
</reference>
<dbReference type="EMBL" id="CCEJ010000003">
    <property type="protein sequence ID" value="CDR33508.1"/>
    <property type="molecule type" value="Genomic_DNA"/>
</dbReference>
<dbReference type="Proteomes" id="UP000031552">
    <property type="component" value="Unassembled WGS sequence"/>
</dbReference>
<dbReference type="Pfam" id="PF00588">
    <property type="entry name" value="SpoU_methylase"/>
    <property type="match status" value="1"/>
</dbReference>
<sequence>MAHCFRKDTLHFQEGKFLSLPSESQHKKCAELLRSAYEAMLTQEPVKHFFDSYQILIDWMALSLTTELMDLKDLSDRYHFHLRAAFQSLKEHHLLPQVTSRDKAATLKKLPFFVYLDNLRSAFNVGSVIRTAESIGFQKVFFSENTPFTDNPKVKKSAKEADSWISSEKACLEALPKPLIALETSPDGIPLTEFIFPETFTLALGNEEYGCSKEVLKAADFLITIPLQGYKNSINVAAAFAIAAFKAASDHQIRTKQKDLSL</sequence>